<sequence>MSHTPSICSSSQANHGYSQNSPGHVVQLSQHEYAPQGRSSHLKMLALACQTSVRAPSRVCRVTSEATTSNFPPVPPSPHPQHSLHSDSRGDSGQLPATSQEHQQSHSLPQLASTHPVSGTPTEFTIPPSLCHDDFDEPDPPPPQRAGLRRTESFYHLPLYVNTSMHSLYAAPDQYEGGDAEANMEDDLIIDEASPSEDDRFAEAVIRGEGSSQASQVQAQALGDSGGGNHIEDVVAAHRQCNRTPRLPAQLTAIRDQQSSGVSPSPQRTNTMTPTAEGQTDSQPTPPAQPLMVPSQPPVGPATEGSDPWQLQFYDAVARDIIKRAKQFSHCDVASINAFPLHADFKLKAVEYINEAIAERRSHGLFVTDGWWPYYSSGITRLGLLGARGVFLKNGVDDEGHTNNLAHPALSGLIVDFFYTGATSIGKLFPEVFESEVPRVAVAMAATALKVTLDEIVGGQGEVNFRVSIYSPVYLEILGLMAKCDTSDIHAAKTKALRVQWARTGSNGTKDQPSIAATVSSFDVDLD</sequence>
<feature type="region of interest" description="Disordered" evidence="1">
    <location>
        <begin position="1"/>
        <end position="23"/>
    </location>
</feature>
<protein>
    <recommendedName>
        <fullName evidence="2">DUF6532 domain-containing protein</fullName>
    </recommendedName>
</protein>
<accession>A0A0C9T376</accession>
<evidence type="ECO:0000256" key="1">
    <source>
        <dbReference type="SAM" id="MobiDB-lite"/>
    </source>
</evidence>
<reference evidence="3 4" key="1">
    <citation type="submission" date="2014-06" db="EMBL/GenBank/DDBJ databases">
        <authorList>
            <consortium name="DOE Joint Genome Institute"/>
            <person name="Kuo A."/>
            <person name="Kohler A."/>
            <person name="Nagy L.G."/>
            <person name="Floudas D."/>
            <person name="Copeland A."/>
            <person name="Barry K.W."/>
            <person name="Cichocki N."/>
            <person name="Veneault-Fourrey C."/>
            <person name="LaButti K."/>
            <person name="Lindquist E.A."/>
            <person name="Lipzen A."/>
            <person name="Lundell T."/>
            <person name="Morin E."/>
            <person name="Murat C."/>
            <person name="Sun H."/>
            <person name="Tunlid A."/>
            <person name="Henrissat B."/>
            <person name="Grigoriev I.V."/>
            <person name="Hibbett D.S."/>
            <person name="Martin F."/>
            <person name="Nordberg H.P."/>
            <person name="Cantor M.N."/>
            <person name="Hua S.X."/>
        </authorList>
    </citation>
    <scope>NUCLEOTIDE SEQUENCE [LARGE SCALE GENOMIC DNA]</scope>
    <source>
        <strain evidence="3 4">ATCC 200175</strain>
    </source>
</reference>
<evidence type="ECO:0000259" key="2">
    <source>
        <dbReference type="Pfam" id="PF20149"/>
    </source>
</evidence>
<name>A0A0C9T376_PAXIN</name>
<feature type="compositionally biased region" description="Polar residues" evidence="1">
    <location>
        <begin position="255"/>
        <end position="283"/>
    </location>
</feature>
<dbReference type="InterPro" id="IPR045341">
    <property type="entry name" value="DUF6532"/>
</dbReference>
<dbReference type="AlphaFoldDB" id="A0A0C9T376"/>
<dbReference type="Proteomes" id="UP000053647">
    <property type="component" value="Unassembled WGS sequence"/>
</dbReference>
<proteinExistence type="predicted"/>
<feature type="domain" description="DUF6532" evidence="2">
    <location>
        <begin position="391"/>
        <end position="482"/>
    </location>
</feature>
<evidence type="ECO:0000313" key="3">
    <source>
        <dbReference type="EMBL" id="KIJ05953.1"/>
    </source>
</evidence>
<gene>
    <name evidence="3" type="ORF">PAXINDRAFT_158892</name>
</gene>
<dbReference type="Pfam" id="PF20149">
    <property type="entry name" value="DUF6532"/>
    <property type="match status" value="1"/>
</dbReference>
<feature type="region of interest" description="Disordered" evidence="1">
    <location>
        <begin position="64"/>
        <end position="148"/>
    </location>
</feature>
<feature type="compositionally biased region" description="Polar residues" evidence="1">
    <location>
        <begin position="95"/>
        <end position="123"/>
    </location>
</feature>
<dbReference type="EMBL" id="KN820606">
    <property type="protein sequence ID" value="KIJ05953.1"/>
    <property type="molecule type" value="Genomic_DNA"/>
</dbReference>
<dbReference type="OrthoDB" id="2662476at2759"/>
<feature type="compositionally biased region" description="Pro residues" evidence="1">
    <location>
        <begin position="284"/>
        <end position="300"/>
    </location>
</feature>
<feature type="region of interest" description="Disordered" evidence="1">
    <location>
        <begin position="253"/>
        <end position="307"/>
    </location>
</feature>
<organism evidence="3 4">
    <name type="scientific">Paxillus involutus ATCC 200175</name>
    <dbReference type="NCBI Taxonomy" id="664439"/>
    <lineage>
        <taxon>Eukaryota</taxon>
        <taxon>Fungi</taxon>
        <taxon>Dikarya</taxon>
        <taxon>Basidiomycota</taxon>
        <taxon>Agaricomycotina</taxon>
        <taxon>Agaricomycetes</taxon>
        <taxon>Agaricomycetidae</taxon>
        <taxon>Boletales</taxon>
        <taxon>Paxilineae</taxon>
        <taxon>Paxillaceae</taxon>
        <taxon>Paxillus</taxon>
    </lineage>
</organism>
<keyword evidence="4" id="KW-1185">Reference proteome</keyword>
<reference evidence="4" key="2">
    <citation type="submission" date="2015-01" db="EMBL/GenBank/DDBJ databases">
        <title>Evolutionary Origins and Diversification of the Mycorrhizal Mutualists.</title>
        <authorList>
            <consortium name="DOE Joint Genome Institute"/>
            <consortium name="Mycorrhizal Genomics Consortium"/>
            <person name="Kohler A."/>
            <person name="Kuo A."/>
            <person name="Nagy L.G."/>
            <person name="Floudas D."/>
            <person name="Copeland A."/>
            <person name="Barry K.W."/>
            <person name="Cichocki N."/>
            <person name="Veneault-Fourrey C."/>
            <person name="LaButti K."/>
            <person name="Lindquist E.A."/>
            <person name="Lipzen A."/>
            <person name="Lundell T."/>
            <person name="Morin E."/>
            <person name="Murat C."/>
            <person name="Riley R."/>
            <person name="Ohm R."/>
            <person name="Sun H."/>
            <person name="Tunlid A."/>
            <person name="Henrissat B."/>
            <person name="Grigoriev I.V."/>
            <person name="Hibbett D.S."/>
            <person name="Martin F."/>
        </authorList>
    </citation>
    <scope>NUCLEOTIDE SEQUENCE [LARGE SCALE GENOMIC DNA]</scope>
    <source>
        <strain evidence="4">ATCC 200175</strain>
    </source>
</reference>
<evidence type="ECO:0000313" key="4">
    <source>
        <dbReference type="Proteomes" id="UP000053647"/>
    </source>
</evidence>
<dbReference type="HOGENOM" id="CLU_039083_0_0_1"/>